<dbReference type="PANTHER" id="PTHR43107">
    <property type="entry name" value="LONG-CHAIN FATTY ACID TRANSPORT PROTEIN"/>
    <property type="match status" value="1"/>
</dbReference>
<dbReference type="InterPro" id="IPR045851">
    <property type="entry name" value="AMP-bd_C_sf"/>
</dbReference>
<evidence type="ECO:0000256" key="1">
    <source>
        <dbReference type="ARBA" id="ARBA00006432"/>
    </source>
</evidence>
<reference evidence="7" key="1">
    <citation type="submission" date="2023-07" db="EMBL/GenBank/DDBJ databases">
        <authorList>
            <person name="Kim M.K."/>
        </authorList>
    </citation>
    <scope>NUCLEOTIDE SEQUENCE</scope>
    <source>
        <strain evidence="7">CA1-15</strain>
    </source>
</reference>
<keyword evidence="2" id="KW-0436">Ligase</keyword>
<sequence length="517" mass="56813">MAAVMRRNLAARPDKMAVRDEERALTYRQLADAALGLAGAFIGLGLERQQPMLMMLDNHLDFVTTWIGLALTGRVEVPVNTGYRGAILEHVVRNTGARVMMIEQAYVERLAEIGDALDMLDIVIVRGDPTAVTLPGRISVLGVDTLDRAPANIEDVAPWEIMAIMYTSGTTGPSKGAMIPHAQAYGYASPFVWGWASENDTNLACLPLFHITAQWIGIYNALIAGGSAVLLARFSATTFWDKARQYNCTRTNALGAVAQFLFNQPPRADDKDHPIRMMGMSPVIADVEAFKARFGIDKVSTGYGSTEVSAVTIAPPGMAVAGQCGYLRDDYEIRLVDENDVEVEPGQVGEALIRGKEPWSTTAGYVNMPAATAKATRNLWFHTGDLLRLAPNGQYVFCDRNNDAIRRRGENISSYEVEREIETHAAILESAVIKAPSDHSDDEVKACVVVRPGHDLDFAQLVAHLDARMPAFMVPRYYEIFERLPKTPTEKVQKAELRKNSLTAQTWDRTTGATLNV</sequence>
<dbReference type="Proteomes" id="UP001176468">
    <property type="component" value="Unassembled WGS sequence"/>
</dbReference>
<name>A0ABT9A0R2_9SPHN</name>
<dbReference type="InterPro" id="IPR042099">
    <property type="entry name" value="ANL_N_sf"/>
</dbReference>
<dbReference type="Pfam" id="PF00501">
    <property type="entry name" value="AMP-binding"/>
    <property type="match status" value="1"/>
</dbReference>
<dbReference type="InterPro" id="IPR000873">
    <property type="entry name" value="AMP-dep_synth/lig_dom"/>
</dbReference>
<evidence type="ECO:0000259" key="6">
    <source>
        <dbReference type="Pfam" id="PF13193"/>
    </source>
</evidence>
<feature type="domain" description="AMP-binding enzyme C-terminal" evidence="6">
    <location>
        <begin position="416"/>
        <end position="491"/>
    </location>
</feature>
<keyword evidence="3" id="KW-0547">Nucleotide-binding</keyword>
<dbReference type="RefSeq" id="WP_304561579.1">
    <property type="nucleotide sequence ID" value="NZ_JAUQSZ010000008.1"/>
</dbReference>
<dbReference type="InterPro" id="IPR020845">
    <property type="entry name" value="AMP-binding_CS"/>
</dbReference>
<dbReference type="Gene3D" id="3.40.50.12780">
    <property type="entry name" value="N-terminal domain of ligase-like"/>
    <property type="match status" value="1"/>
</dbReference>
<evidence type="ECO:0000256" key="4">
    <source>
        <dbReference type="ARBA" id="ARBA00022840"/>
    </source>
</evidence>
<evidence type="ECO:0000313" key="7">
    <source>
        <dbReference type="EMBL" id="MDO7843123.1"/>
    </source>
</evidence>
<evidence type="ECO:0000256" key="3">
    <source>
        <dbReference type="ARBA" id="ARBA00022741"/>
    </source>
</evidence>
<evidence type="ECO:0000259" key="5">
    <source>
        <dbReference type="Pfam" id="PF00501"/>
    </source>
</evidence>
<keyword evidence="8" id="KW-1185">Reference proteome</keyword>
<dbReference type="InterPro" id="IPR025110">
    <property type="entry name" value="AMP-bd_C"/>
</dbReference>
<evidence type="ECO:0000256" key="2">
    <source>
        <dbReference type="ARBA" id="ARBA00022598"/>
    </source>
</evidence>
<organism evidence="7 8">
    <name type="scientific">Sphingomonas immobilis</name>
    <dbReference type="NCBI Taxonomy" id="3063997"/>
    <lineage>
        <taxon>Bacteria</taxon>
        <taxon>Pseudomonadati</taxon>
        <taxon>Pseudomonadota</taxon>
        <taxon>Alphaproteobacteria</taxon>
        <taxon>Sphingomonadales</taxon>
        <taxon>Sphingomonadaceae</taxon>
        <taxon>Sphingomonas</taxon>
    </lineage>
</organism>
<dbReference type="PANTHER" id="PTHR43107:SF15">
    <property type="entry name" value="FATTY ACID TRANSPORT PROTEIN 3, ISOFORM A"/>
    <property type="match status" value="1"/>
</dbReference>
<keyword evidence="4" id="KW-0067">ATP-binding</keyword>
<proteinExistence type="inferred from homology"/>
<dbReference type="PROSITE" id="PS00455">
    <property type="entry name" value="AMP_BINDING"/>
    <property type="match status" value="1"/>
</dbReference>
<dbReference type="Gene3D" id="3.30.300.30">
    <property type="match status" value="1"/>
</dbReference>
<dbReference type="SUPFAM" id="SSF56801">
    <property type="entry name" value="Acetyl-CoA synthetase-like"/>
    <property type="match status" value="1"/>
</dbReference>
<accession>A0ABT9A0R2</accession>
<dbReference type="EMBL" id="JAUQSZ010000008">
    <property type="protein sequence ID" value="MDO7843123.1"/>
    <property type="molecule type" value="Genomic_DNA"/>
</dbReference>
<dbReference type="Pfam" id="PF13193">
    <property type="entry name" value="AMP-binding_C"/>
    <property type="match status" value="1"/>
</dbReference>
<evidence type="ECO:0000313" key="8">
    <source>
        <dbReference type="Proteomes" id="UP001176468"/>
    </source>
</evidence>
<protein>
    <submittedName>
        <fullName evidence="7">AMP-binding protein</fullName>
    </submittedName>
</protein>
<comment type="caution">
    <text evidence="7">The sequence shown here is derived from an EMBL/GenBank/DDBJ whole genome shotgun (WGS) entry which is preliminary data.</text>
</comment>
<gene>
    <name evidence="7" type="ORF">Q5H94_12385</name>
</gene>
<comment type="similarity">
    <text evidence="1">Belongs to the ATP-dependent AMP-binding enzyme family.</text>
</comment>
<feature type="domain" description="AMP-dependent synthetase/ligase" evidence="5">
    <location>
        <begin position="6"/>
        <end position="365"/>
    </location>
</feature>